<keyword evidence="1" id="KW-0285">Flavoprotein</keyword>
<evidence type="ECO:0000313" key="2">
    <source>
        <dbReference type="EMBL" id="NVN13031.1"/>
    </source>
</evidence>
<gene>
    <name evidence="2" type="ORF">HUK84_18165</name>
</gene>
<reference evidence="2 3" key="1">
    <citation type="submission" date="2020-06" db="EMBL/GenBank/DDBJ databases">
        <title>Description of novel acetic acid bacteria.</title>
        <authorList>
            <person name="Sombolestani A."/>
        </authorList>
    </citation>
    <scope>NUCLEOTIDE SEQUENCE [LARGE SCALE GENOMIC DNA]</scope>
    <source>
        <strain evidence="2 3">LMG 31431</strain>
    </source>
</reference>
<protein>
    <submittedName>
        <fullName evidence="2">FAD-binding oxidoreductase</fullName>
    </submittedName>
</protein>
<dbReference type="SUPFAM" id="SSF56176">
    <property type="entry name" value="FAD-binding/transporter-associated domain-like"/>
    <property type="match status" value="1"/>
</dbReference>
<accession>A0A7Y7M8K1</accession>
<evidence type="ECO:0000313" key="3">
    <source>
        <dbReference type="Proteomes" id="UP000534870"/>
    </source>
</evidence>
<dbReference type="InterPro" id="IPR016167">
    <property type="entry name" value="FAD-bd_PCMH_sub1"/>
</dbReference>
<dbReference type="Proteomes" id="UP000534870">
    <property type="component" value="Unassembled WGS sequence"/>
</dbReference>
<evidence type="ECO:0000256" key="1">
    <source>
        <dbReference type="ARBA" id="ARBA00022630"/>
    </source>
</evidence>
<name>A0A7Y7M8K1_9PROT</name>
<comment type="caution">
    <text evidence="2">The sequence shown here is derived from an EMBL/GenBank/DDBJ whole genome shotgun (WGS) entry which is preliminary data.</text>
</comment>
<dbReference type="EMBL" id="JABXXP010000699">
    <property type="protein sequence ID" value="NVN13031.1"/>
    <property type="molecule type" value="Genomic_DNA"/>
</dbReference>
<feature type="non-terminal residue" evidence="2">
    <location>
        <position position="95"/>
    </location>
</feature>
<organism evidence="2 3">
    <name type="scientific">Nguyenibacter vanlangensis</name>
    <dbReference type="NCBI Taxonomy" id="1216886"/>
    <lineage>
        <taxon>Bacteria</taxon>
        <taxon>Pseudomonadati</taxon>
        <taxon>Pseudomonadota</taxon>
        <taxon>Alphaproteobacteria</taxon>
        <taxon>Acetobacterales</taxon>
        <taxon>Acetobacteraceae</taxon>
        <taxon>Nguyenibacter</taxon>
    </lineage>
</organism>
<dbReference type="GO" id="GO:0050660">
    <property type="term" value="F:flavin adenine dinucleotide binding"/>
    <property type="evidence" value="ECO:0007669"/>
    <property type="project" value="InterPro"/>
</dbReference>
<sequence length="95" mass="10391">MNHGAMNHSAMNQATDRFLALVGDVPASTDPATIRRKSRDFYWYSPILREQLDGLQADCVVTPRTEHDLLAIARAARQSGIFLTARGGGTGNYGQ</sequence>
<dbReference type="AlphaFoldDB" id="A0A7Y7M8K1"/>
<dbReference type="InterPro" id="IPR036318">
    <property type="entry name" value="FAD-bd_PCMH-like_sf"/>
</dbReference>
<proteinExistence type="predicted"/>
<dbReference type="Gene3D" id="3.30.43.10">
    <property type="entry name" value="Uridine Diphospho-n-acetylenolpyruvylglucosamine Reductase, domain 2"/>
    <property type="match status" value="1"/>
</dbReference>